<dbReference type="PANTHER" id="PTHR43778">
    <property type="entry name" value="PYRUVATE CARBOXYLASE"/>
    <property type="match status" value="1"/>
</dbReference>
<dbReference type="Pfam" id="PF02436">
    <property type="entry name" value="PYC_OADA"/>
    <property type="match status" value="1"/>
</dbReference>
<evidence type="ECO:0000256" key="13">
    <source>
        <dbReference type="PIRSR" id="PIRSR001594-2"/>
    </source>
</evidence>
<evidence type="ECO:0000256" key="11">
    <source>
        <dbReference type="PIRNR" id="PIRNR001594"/>
    </source>
</evidence>
<comment type="catalytic activity">
    <reaction evidence="11">
        <text>hydrogencarbonate + pyruvate + ATP = oxaloacetate + ADP + phosphate + H(+)</text>
        <dbReference type="Rhea" id="RHEA:20844"/>
        <dbReference type="ChEBI" id="CHEBI:15361"/>
        <dbReference type="ChEBI" id="CHEBI:15378"/>
        <dbReference type="ChEBI" id="CHEBI:16452"/>
        <dbReference type="ChEBI" id="CHEBI:17544"/>
        <dbReference type="ChEBI" id="CHEBI:30616"/>
        <dbReference type="ChEBI" id="CHEBI:43474"/>
        <dbReference type="ChEBI" id="CHEBI:456216"/>
        <dbReference type="EC" id="6.4.1.1"/>
    </reaction>
</comment>
<comment type="pathway">
    <text evidence="2">Carbohydrate biosynthesis; gluconeogenesis.</text>
</comment>
<dbReference type="PROSITE" id="PS50991">
    <property type="entry name" value="PYR_CT"/>
    <property type="match status" value="1"/>
</dbReference>
<evidence type="ECO:0000256" key="3">
    <source>
        <dbReference type="ARBA" id="ARBA00013057"/>
    </source>
</evidence>
<dbReference type="GO" id="GO:0005737">
    <property type="term" value="C:cytoplasm"/>
    <property type="evidence" value="ECO:0007669"/>
    <property type="project" value="TreeGrafter"/>
</dbReference>
<dbReference type="NCBIfam" id="NF006761">
    <property type="entry name" value="PRK09282.1"/>
    <property type="match status" value="1"/>
</dbReference>
<dbReference type="InterPro" id="IPR000089">
    <property type="entry name" value="Biotin_lipoyl"/>
</dbReference>
<evidence type="ECO:0000256" key="5">
    <source>
        <dbReference type="ARBA" id="ARBA00022598"/>
    </source>
</evidence>
<dbReference type="InterPro" id="IPR001882">
    <property type="entry name" value="Biotin_BS"/>
</dbReference>
<feature type="domain" description="Pyruvate carboxyltransferase" evidence="19">
    <location>
        <begin position="539"/>
        <end position="808"/>
    </location>
</feature>
<keyword evidence="10" id="KW-0511">Multifunctional enzyme</keyword>
<dbReference type="Gene3D" id="2.40.50.100">
    <property type="match status" value="1"/>
</dbReference>
<dbReference type="PROSITE" id="PS50975">
    <property type="entry name" value="ATP_GRASP"/>
    <property type="match status" value="1"/>
</dbReference>
<dbReference type="InterPro" id="IPR013785">
    <property type="entry name" value="Aldolase_TIM"/>
</dbReference>
<feature type="binding site" evidence="14">
    <location>
        <position position="747"/>
    </location>
    <ligand>
        <name>Mn(2+)</name>
        <dbReference type="ChEBI" id="CHEBI:29035"/>
    </ligand>
</feature>
<comment type="caution">
    <text evidence="20">The sequence shown here is derived from an EMBL/GenBank/DDBJ whole genome shotgun (WGS) entry which is preliminary data.</text>
</comment>
<dbReference type="InterPro" id="IPR005930">
    <property type="entry name" value="Pyruv_COase"/>
</dbReference>
<evidence type="ECO:0000256" key="1">
    <source>
        <dbReference type="ARBA" id="ARBA00001953"/>
    </source>
</evidence>
<dbReference type="NCBIfam" id="TIGR01235">
    <property type="entry name" value="pyruv_carbox"/>
    <property type="match status" value="1"/>
</dbReference>
<dbReference type="PANTHER" id="PTHR43778:SF2">
    <property type="entry name" value="PYRUVATE CARBOXYLASE, MITOCHONDRIAL"/>
    <property type="match status" value="1"/>
</dbReference>
<dbReference type="InterPro" id="IPR005479">
    <property type="entry name" value="CPAse_ATP-bd"/>
</dbReference>
<keyword evidence="8 11" id="KW-0067">ATP-binding</keyword>
<reference evidence="20 21" key="2">
    <citation type="submission" date="2019-09" db="EMBL/GenBank/DDBJ databases">
        <authorList>
            <person name="Jin C."/>
        </authorList>
    </citation>
    <scope>NUCLEOTIDE SEQUENCE [LARGE SCALE GENOMIC DNA]</scope>
    <source>
        <strain evidence="20 21">BN140078</strain>
    </source>
</reference>
<evidence type="ECO:0000313" key="20">
    <source>
        <dbReference type="EMBL" id="KAA2242482.1"/>
    </source>
</evidence>
<keyword evidence="6 14" id="KW-0479">Metal-binding</keyword>
<evidence type="ECO:0000256" key="2">
    <source>
        <dbReference type="ARBA" id="ARBA00004742"/>
    </source>
</evidence>
<evidence type="ECO:0000256" key="8">
    <source>
        <dbReference type="ARBA" id="ARBA00022840"/>
    </source>
</evidence>
<dbReference type="SUPFAM" id="SSF89000">
    <property type="entry name" value="post-HMGL domain-like"/>
    <property type="match status" value="1"/>
</dbReference>
<gene>
    <name evidence="20" type="ORF">F0L74_08030</name>
</gene>
<dbReference type="PROSITE" id="PS00866">
    <property type="entry name" value="CPSASE_1"/>
    <property type="match status" value="1"/>
</dbReference>
<dbReference type="AlphaFoldDB" id="A0A5B2VVU8"/>
<feature type="active site" evidence="12">
    <location>
        <position position="300"/>
    </location>
</feature>
<dbReference type="EMBL" id="VUOC01000002">
    <property type="protein sequence ID" value="KAA2242482.1"/>
    <property type="molecule type" value="Genomic_DNA"/>
</dbReference>
<dbReference type="RefSeq" id="WP_149837354.1">
    <property type="nucleotide sequence ID" value="NZ_VUOC01000002.1"/>
</dbReference>
<evidence type="ECO:0000256" key="4">
    <source>
        <dbReference type="ARBA" id="ARBA00022432"/>
    </source>
</evidence>
<dbReference type="InterPro" id="IPR055268">
    <property type="entry name" value="PCB-like"/>
</dbReference>
<feature type="binding site" evidence="13">
    <location>
        <position position="208"/>
    </location>
    <ligand>
        <name>ATP</name>
        <dbReference type="ChEBI" id="CHEBI:30616"/>
    </ligand>
</feature>
<feature type="binding site" description="via carbamate group" evidence="14">
    <location>
        <position position="718"/>
    </location>
    <ligand>
        <name>Mn(2+)</name>
        <dbReference type="ChEBI" id="CHEBI:29035"/>
    </ligand>
</feature>
<dbReference type="Gene3D" id="3.30.470.20">
    <property type="entry name" value="ATP-grasp fold, B domain"/>
    <property type="match status" value="1"/>
</dbReference>
<feature type="domain" description="Lipoyl-binding" evidence="16">
    <location>
        <begin position="1081"/>
        <end position="1150"/>
    </location>
</feature>
<dbReference type="GO" id="GO:0006094">
    <property type="term" value="P:gluconeogenesis"/>
    <property type="evidence" value="ECO:0007669"/>
    <property type="project" value="UniProtKB-UniPathway"/>
</dbReference>
<dbReference type="PROSITE" id="PS00867">
    <property type="entry name" value="CPSASE_2"/>
    <property type="match status" value="1"/>
</dbReference>
<comment type="function">
    <text evidence="11">Catalyzes a 2-step reaction, involving the ATP-dependent carboxylation of the covalently attached biotin in the first step and the transfer of the carboxyl group to pyruvate in the second.</text>
</comment>
<evidence type="ECO:0000313" key="21">
    <source>
        <dbReference type="Proteomes" id="UP000324611"/>
    </source>
</evidence>
<feature type="domain" description="ATP-grasp" evidence="17">
    <location>
        <begin position="128"/>
        <end position="325"/>
    </location>
</feature>
<feature type="binding site" evidence="13">
    <location>
        <position position="620"/>
    </location>
    <ligand>
        <name>substrate</name>
    </ligand>
</feature>
<evidence type="ECO:0000256" key="14">
    <source>
        <dbReference type="PIRSR" id="PIRSR001594-3"/>
    </source>
</evidence>
<dbReference type="InterPro" id="IPR011761">
    <property type="entry name" value="ATP-grasp"/>
</dbReference>
<dbReference type="SMART" id="SM00878">
    <property type="entry name" value="Biotin_carb_C"/>
    <property type="match status" value="1"/>
</dbReference>
<dbReference type="CDD" id="cd07937">
    <property type="entry name" value="DRE_TIM_PC_TC_5S"/>
    <property type="match status" value="1"/>
</dbReference>
<evidence type="ECO:0000256" key="9">
    <source>
        <dbReference type="ARBA" id="ARBA00023267"/>
    </source>
</evidence>
<evidence type="ECO:0000259" key="19">
    <source>
        <dbReference type="PROSITE" id="PS50991"/>
    </source>
</evidence>
<dbReference type="Gene3D" id="3.20.20.70">
    <property type="entry name" value="Aldolase class I"/>
    <property type="match status" value="1"/>
</dbReference>
<keyword evidence="21" id="KW-1185">Reference proteome</keyword>
<evidence type="ECO:0000256" key="12">
    <source>
        <dbReference type="PIRSR" id="PIRSR001594-1"/>
    </source>
</evidence>
<dbReference type="InterPro" id="IPR005481">
    <property type="entry name" value="BC-like_N"/>
</dbReference>
<dbReference type="CDD" id="cd06850">
    <property type="entry name" value="biotinyl_domain"/>
    <property type="match status" value="1"/>
</dbReference>
<dbReference type="InterPro" id="IPR011054">
    <property type="entry name" value="Rudment_hybrid_motif"/>
</dbReference>
<dbReference type="NCBIfam" id="NF009554">
    <property type="entry name" value="PRK12999.1"/>
    <property type="match status" value="1"/>
</dbReference>
<evidence type="ECO:0000256" key="7">
    <source>
        <dbReference type="ARBA" id="ARBA00022741"/>
    </source>
</evidence>
<dbReference type="GO" id="GO:0005524">
    <property type="term" value="F:ATP binding"/>
    <property type="evidence" value="ECO:0007669"/>
    <property type="project" value="UniProtKB-UniRule"/>
</dbReference>
<evidence type="ECO:0000259" key="18">
    <source>
        <dbReference type="PROSITE" id="PS50979"/>
    </source>
</evidence>
<dbReference type="InterPro" id="IPR003379">
    <property type="entry name" value="Carboxylase_cons_dom"/>
</dbReference>
<dbReference type="EC" id="6.4.1.1" evidence="3 11"/>
<dbReference type="Pfam" id="PF00364">
    <property type="entry name" value="Biotin_lipoyl"/>
    <property type="match status" value="1"/>
</dbReference>
<organism evidence="20 21">
    <name type="scientific">Chitinophaga agrisoli</name>
    <dbReference type="NCBI Taxonomy" id="2607653"/>
    <lineage>
        <taxon>Bacteria</taxon>
        <taxon>Pseudomonadati</taxon>
        <taxon>Bacteroidota</taxon>
        <taxon>Chitinophagia</taxon>
        <taxon>Chitinophagales</taxon>
        <taxon>Chitinophagaceae</taxon>
        <taxon>Chitinophaga</taxon>
    </lineage>
</organism>
<dbReference type="FunFam" id="3.30.1490.20:FF:000018">
    <property type="entry name" value="Biotin carboxylase"/>
    <property type="match status" value="1"/>
</dbReference>
<keyword evidence="5 11" id="KW-0436">Ligase</keyword>
<dbReference type="FunFam" id="3.40.50.20:FF:000010">
    <property type="entry name" value="Propionyl-CoA carboxylase subunit alpha"/>
    <property type="match status" value="1"/>
</dbReference>
<dbReference type="GO" id="GO:0046872">
    <property type="term" value="F:metal ion binding"/>
    <property type="evidence" value="ECO:0007669"/>
    <property type="project" value="UniProtKB-KW"/>
</dbReference>
<evidence type="ECO:0000256" key="6">
    <source>
        <dbReference type="ARBA" id="ARBA00022723"/>
    </source>
</evidence>
<dbReference type="FunFam" id="3.30.470.20:FF:000012">
    <property type="entry name" value="Pyruvate carboxylase"/>
    <property type="match status" value="1"/>
</dbReference>
<dbReference type="PROSITE" id="PS00188">
    <property type="entry name" value="BIOTIN"/>
    <property type="match status" value="1"/>
</dbReference>
<dbReference type="PROSITE" id="PS50968">
    <property type="entry name" value="BIOTINYL_LIPOYL"/>
    <property type="match status" value="1"/>
</dbReference>
<evidence type="ECO:0000256" key="10">
    <source>
        <dbReference type="ARBA" id="ARBA00023268"/>
    </source>
</evidence>
<dbReference type="Pfam" id="PF00682">
    <property type="entry name" value="HMGL-like"/>
    <property type="match status" value="1"/>
</dbReference>
<evidence type="ECO:0000259" key="17">
    <source>
        <dbReference type="PROSITE" id="PS50975"/>
    </source>
</evidence>
<dbReference type="InterPro" id="IPR016185">
    <property type="entry name" value="PreATP-grasp_dom_sf"/>
</dbReference>
<keyword evidence="20" id="KW-0670">Pyruvate</keyword>
<sequence>MPDIPLIRIQKLLVANRGEIAVRVLRAAAELRIRTVAIFTYEDRYSLHRYKADEAYQIGKDDEPLKPYLDIEAIIHLAKEQQVDAIHPGYGFLSENVQFARRCREEGIIFIGPTPEVMAQLGDKVAAKALAREAQVPLIEDSQEKLEDVQTALREAERIGFPVMLKAAAGGGGRGMRVVRQAGELERNFTEARSEAAKAFGDDTIFIEKFIEEPKHIEVQLMGDNHGNIVHLYERDCSVQRRFQKVVEIAPSPNLPVETREEIYEYALRLAHKVKYNNVGTVEFLVDRSNKVYFIEVNPRIQVEHTVTEEVTGIDIVRSQILIAQGHQLSDPEIFLKGQEDVKLNGFAIQCRITTEDPENHFTPDYGVVIAYRNAGGFGIRLDEGSTYSGVKISPFFDSMLVKVTAWGRTLSGASSRLHRTLREFRIRGVKTNIRFLENVITHDIFRKGNCTVGFIDKHPELFKLSQIRDRGTKTLLYLADVTVNGHPDVKVKDPNHRFRVPQVPAYSRLDPIPEGSKNRLQQMGREEFARWLRQEKPVYFTDTTYRDAHQSLLATRVRTKDMMAVAEGYARNNPQLFSMEVWGGATFDVSMRFLHECPWKRLQQLRQAMPNLLLQMLFRGSNAVGYSAYPENLIAKFIEKSWENGIDVFRIFDSLNWVEAMAPSIRFVREYTEGLAQAAISYTGDILNKDNRKYTLQYYIDLAKRLEDAGAHMLAVKDMAGLLKPQAASVLISALRESVQLPIVLHTHDTSSVQAATYLKAIEAGVNVVDCAIASLSGLTSQPNLNAMVAIMEGNERSQPMNLASLNEYSNYWEDVRGHYYPFESDMKAGTAQIYENEIPGGQYSNLRQQAESLGLGAQLETIKQNYAVVNRLFGDIVKVTPSSKVVGDMALFMTANSLSADDVLDESRNLSFPASVTGFFRGDLGVPYGGFPEKLQRIVLKGEKPLQGRPNEHLPPVDFDSDFAAFQLKYPQAEFLDYLSYHMFPKVFDEYYHHATVYGNVEAIPTPAFFYGLKLGEEILVTLGKGKTIIVKLLYVQPADETGMRTVVFELNGYTRRVQVRDRSVASLVPVNKKAANPELEIGAPLQGKLSKLLVKTGDMVGSNTPLFIIEAMKMETTVTATRATKVKAIHLPEGTMVQQDDLVVELGD</sequence>
<dbReference type="PIRSF" id="PIRSF001594">
    <property type="entry name" value="Pyruv_carbox"/>
    <property type="match status" value="1"/>
</dbReference>
<dbReference type="SUPFAM" id="SSF52440">
    <property type="entry name" value="PreATP-grasp domain"/>
    <property type="match status" value="1"/>
</dbReference>
<keyword evidence="9 11" id="KW-0092">Biotin</keyword>
<feature type="modified residue" description="N6-biotinyllysine" evidence="15">
    <location>
        <position position="1116"/>
    </location>
</feature>
<dbReference type="InterPro" id="IPR005482">
    <property type="entry name" value="Biotin_COase_C"/>
</dbReference>
<name>A0A5B2VVU8_9BACT</name>
<feature type="binding site" evidence="13">
    <location>
        <position position="124"/>
    </location>
    <ligand>
        <name>ATP</name>
        <dbReference type="ChEBI" id="CHEBI:30616"/>
    </ligand>
</feature>
<proteinExistence type="predicted"/>
<dbReference type="Pfam" id="PF00289">
    <property type="entry name" value="Biotin_carb_N"/>
    <property type="match status" value="1"/>
</dbReference>
<keyword evidence="4" id="KW-0312">Gluconeogenesis</keyword>
<comment type="cofactor">
    <cofactor evidence="1 11">
        <name>biotin</name>
        <dbReference type="ChEBI" id="CHEBI:57586"/>
    </cofactor>
</comment>
<dbReference type="Proteomes" id="UP000324611">
    <property type="component" value="Unassembled WGS sequence"/>
</dbReference>
<feature type="modified residue" description="N6-carboxylysine" evidence="15">
    <location>
        <position position="718"/>
    </location>
</feature>
<dbReference type="PROSITE" id="PS50979">
    <property type="entry name" value="BC"/>
    <property type="match status" value="1"/>
</dbReference>
<feature type="binding site" evidence="13">
    <location>
        <position position="882"/>
    </location>
    <ligand>
        <name>substrate</name>
    </ligand>
</feature>
<feature type="binding site" evidence="14">
    <location>
        <position position="548"/>
    </location>
    <ligand>
        <name>Mn(2+)</name>
        <dbReference type="ChEBI" id="CHEBI:29035"/>
    </ligand>
</feature>
<accession>A0A5B2VVU8</accession>
<dbReference type="InterPro" id="IPR011764">
    <property type="entry name" value="Biotin_carboxylation_dom"/>
</dbReference>
<protein>
    <recommendedName>
        <fullName evidence="3 11">Pyruvate carboxylase</fullName>
        <ecNumber evidence="3 11">6.4.1.1</ecNumber>
    </recommendedName>
</protein>
<dbReference type="GO" id="GO:0004736">
    <property type="term" value="F:pyruvate carboxylase activity"/>
    <property type="evidence" value="ECO:0007669"/>
    <property type="project" value="UniProtKB-EC"/>
</dbReference>
<feature type="binding site" evidence="14">
    <location>
        <position position="749"/>
    </location>
    <ligand>
        <name>Mn(2+)</name>
        <dbReference type="ChEBI" id="CHEBI:29035"/>
    </ligand>
</feature>
<dbReference type="SUPFAM" id="SSF51230">
    <property type="entry name" value="Single hybrid motif"/>
    <property type="match status" value="1"/>
</dbReference>
<dbReference type="Pfam" id="PF02785">
    <property type="entry name" value="Biotin_carb_C"/>
    <property type="match status" value="1"/>
</dbReference>
<feature type="domain" description="Biotin carboxylation" evidence="18">
    <location>
        <begin position="8"/>
        <end position="461"/>
    </location>
</feature>
<evidence type="ECO:0000256" key="15">
    <source>
        <dbReference type="PIRSR" id="PIRSR001594-4"/>
    </source>
</evidence>
<keyword evidence="7 11" id="KW-0547">Nucleotide-binding</keyword>
<dbReference type="UniPathway" id="UPA00138"/>
<dbReference type="Pfam" id="PF02786">
    <property type="entry name" value="CPSase_L_D2"/>
    <property type="match status" value="1"/>
</dbReference>
<dbReference type="InterPro" id="IPR000891">
    <property type="entry name" value="PYR_CT"/>
</dbReference>
<dbReference type="SUPFAM" id="SSF51569">
    <property type="entry name" value="Aldolase"/>
    <property type="match status" value="1"/>
</dbReference>
<dbReference type="SUPFAM" id="SSF51246">
    <property type="entry name" value="Rudiment single hybrid motif"/>
    <property type="match status" value="1"/>
</dbReference>
<evidence type="ECO:0000259" key="16">
    <source>
        <dbReference type="PROSITE" id="PS50968"/>
    </source>
</evidence>
<dbReference type="FunFam" id="3.20.20.70:FF:000033">
    <property type="entry name" value="Pyruvate carboxylase"/>
    <property type="match status" value="1"/>
</dbReference>
<dbReference type="InterPro" id="IPR011053">
    <property type="entry name" value="Single_hybrid_motif"/>
</dbReference>
<dbReference type="SUPFAM" id="SSF56059">
    <property type="entry name" value="Glutathione synthetase ATP-binding domain-like"/>
    <property type="match status" value="1"/>
</dbReference>
<reference evidence="20 21" key="1">
    <citation type="submission" date="2019-09" db="EMBL/GenBank/DDBJ databases">
        <title>Chitinophaga ginsengihumi sp. nov., isolated from soil of ginseng rhizosphere.</title>
        <authorList>
            <person name="Lee J."/>
        </authorList>
    </citation>
    <scope>NUCLEOTIDE SEQUENCE [LARGE SCALE GENOMIC DNA]</scope>
    <source>
        <strain evidence="20 21">BN140078</strain>
    </source>
</reference>
<dbReference type="Gene3D" id="3.10.600.10">
    <property type="entry name" value="pyruvate carboxylase f1077a mutant domain"/>
    <property type="match status" value="1"/>
</dbReference>